<dbReference type="Gene3D" id="1.20.5.1930">
    <property type="match status" value="1"/>
</dbReference>
<dbReference type="SUPFAM" id="SSF55781">
    <property type="entry name" value="GAF domain-like"/>
    <property type="match status" value="2"/>
</dbReference>
<evidence type="ECO:0000256" key="6">
    <source>
        <dbReference type="ARBA" id="ARBA00022989"/>
    </source>
</evidence>
<reference evidence="10" key="1">
    <citation type="journal article" date="2020" name="mSystems">
        <title>Genome- and Community-Level Interaction Insights into Carbon Utilization and Element Cycling Functions of Hydrothermarchaeota in Hydrothermal Sediment.</title>
        <authorList>
            <person name="Zhou Z."/>
            <person name="Liu Y."/>
            <person name="Xu W."/>
            <person name="Pan J."/>
            <person name="Luo Z.H."/>
            <person name="Li M."/>
        </authorList>
    </citation>
    <scope>NUCLEOTIDE SEQUENCE [LARGE SCALE GENOMIC DNA]</scope>
    <source>
        <strain evidence="10">SpSt-747</strain>
    </source>
</reference>
<protein>
    <submittedName>
        <fullName evidence="10">GAF domain-containing protein</fullName>
    </submittedName>
</protein>
<comment type="subcellular location">
    <subcellularLocation>
        <location evidence="1">Cell membrane</location>
        <topology evidence="1">Multi-pass membrane protein</topology>
    </subcellularLocation>
</comment>
<gene>
    <name evidence="10" type="ORF">ENV30_05440</name>
</gene>
<feature type="domain" description="Histidine kinase" evidence="9">
    <location>
        <begin position="309"/>
        <end position="504"/>
    </location>
</feature>
<dbReference type="Pfam" id="PF07730">
    <property type="entry name" value="HisKA_3"/>
    <property type="match status" value="1"/>
</dbReference>
<accession>A0A7V4DEK4</accession>
<dbReference type="Pfam" id="PF02518">
    <property type="entry name" value="HATPase_c"/>
    <property type="match status" value="1"/>
</dbReference>
<dbReference type="InterPro" id="IPR005467">
    <property type="entry name" value="His_kinase_dom"/>
</dbReference>
<dbReference type="Pfam" id="PF01590">
    <property type="entry name" value="GAF"/>
    <property type="match status" value="1"/>
</dbReference>
<dbReference type="InterPro" id="IPR050482">
    <property type="entry name" value="Sensor_HK_TwoCompSys"/>
</dbReference>
<evidence type="ECO:0000256" key="1">
    <source>
        <dbReference type="ARBA" id="ARBA00004651"/>
    </source>
</evidence>
<evidence type="ECO:0000256" key="5">
    <source>
        <dbReference type="ARBA" id="ARBA00022777"/>
    </source>
</evidence>
<dbReference type="SMART" id="SM00387">
    <property type="entry name" value="HATPase_c"/>
    <property type="match status" value="1"/>
</dbReference>
<dbReference type="PANTHER" id="PTHR24421:SF37">
    <property type="entry name" value="SENSOR HISTIDINE KINASE NARS"/>
    <property type="match status" value="1"/>
</dbReference>
<dbReference type="SMART" id="SM00065">
    <property type="entry name" value="GAF"/>
    <property type="match status" value="1"/>
</dbReference>
<dbReference type="Gene3D" id="3.30.565.10">
    <property type="entry name" value="Histidine kinase-like ATPase, C-terminal domain"/>
    <property type="match status" value="1"/>
</dbReference>
<dbReference type="PROSITE" id="PS50109">
    <property type="entry name" value="HIS_KIN"/>
    <property type="match status" value="1"/>
</dbReference>
<dbReference type="AlphaFoldDB" id="A0A7V4DEK4"/>
<dbReference type="InterPro" id="IPR003018">
    <property type="entry name" value="GAF"/>
</dbReference>
<sequence length="508" mass="57018">MGIPEYVLSEEEQKVLDHILDLALEVAQAESGSLILRDRKGELYLAAGRGIRREYLGMRVGNEEGSISALVFERREPIVIDAGSPYPDRRQTRKHASVSLPVFDSARNVIGVLNLNALLPSFPREELPRLSALAESIGLLLAENLLRRQHERRILALSEIVSLFARRVPCASSENEAFAKLSDAVRVLTGASQVAIFRFSPRRSWRVFTLGWPKELTWRALSPLQERVAFLFEERVPRFLEFQSRSLLALPFAVQKARHYVLFAFCDDTLDILDFLLLSVVSALAESCLENLRLLEETKKLTREAERSRLARELHDGLAQILASEQIYLHFLSQEVGKDRQLARELLEKVRNLNTIAIEESRFILSELKGRPVSPLELGRKVEEVIESFLPPGIAVEKSLALPSGLLAFRVYRTVVAVLQEALSNVAKHARAKKVRVVLEALQGAKLRLLVEDDGVGFARGEVGEGHFGLMNLRLRLRTVRGRLRISSSPGKGTKVEALIPLEEVEQG</sequence>
<dbReference type="Gene3D" id="3.30.450.40">
    <property type="match status" value="1"/>
</dbReference>
<dbReference type="GO" id="GO:0005886">
    <property type="term" value="C:plasma membrane"/>
    <property type="evidence" value="ECO:0007669"/>
    <property type="project" value="UniProtKB-SubCell"/>
</dbReference>
<evidence type="ECO:0000259" key="9">
    <source>
        <dbReference type="PROSITE" id="PS50109"/>
    </source>
</evidence>
<comment type="caution">
    <text evidence="10">The sequence shown here is derived from an EMBL/GenBank/DDBJ whole genome shotgun (WGS) entry which is preliminary data.</text>
</comment>
<dbReference type="InterPro" id="IPR003594">
    <property type="entry name" value="HATPase_dom"/>
</dbReference>
<dbReference type="InterPro" id="IPR036890">
    <property type="entry name" value="HATPase_C_sf"/>
</dbReference>
<keyword evidence="6" id="KW-1133">Transmembrane helix</keyword>
<dbReference type="SUPFAM" id="SSF55874">
    <property type="entry name" value="ATPase domain of HSP90 chaperone/DNA topoisomerase II/histidine kinase"/>
    <property type="match status" value="1"/>
</dbReference>
<keyword evidence="4" id="KW-0812">Transmembrane</keyword>
<keyword evidence="3" id="KW-0808">Transferase</keyword>
<evidence type="ECO:0000256" key="3">
    <source>
        <dbReference type="ARBA" id="ARBA00022679"/>
    </source>
</evidence>
<keyword evidence="2" id="KW-1003">Cell membrane</keyword>
<dbReference type="InterPro" id="IPR029016">
    <property type="entry name" value="GAF-like_dom_sf"/>
</dbReference>
<proteinExistence type="predicted"/>
<keyword evidence="7" id="KW-0902">Two-component regulatory system</keyword>
<dbReference type="GO" id="GO:0000155">
    <property type="term" value="F:phosphorelay sensor kinase activity"/>
    <property type="evidence" value="ECO:0007669"/>
    <property type="project" value="InterPro"/>
</dbReference>
<evidence type="ECO:0000313" key="10">
    <source>
        <dbReference type="EMBL" id="HGI30735.1"/>
    </source>
</evidence>
<evidence type="ECO:0000256" key="8">
    <source>
        <dbReference type="ARBA" id="ARBA00023136"/>
    </source>
</evidence>
<keyword evidence="5" id="KW-0418">Kinase</keyword>
<dbReference type="InterPro" id="IPR011712">
    <property type="entry name" value="Sig_transdc_His_kin_sub3_dim/P"/>
</dbReference>
<dbReference type="CDD" id="cd16917">
    <property type="entry name" value="HATPase_UhpB-NarQ-NarX-like"/>
    <property type="match status" value="1"/>
</dbReference>
<dbReference type="GO" id="GO:0046983">
    <property type="term" value="F:protein dimerization activity"/>
    <property type="evidence" value="ECO:0007669"/>
    <property type="project" value="InterPro"/>
</dbReference>
<dbReference type="PANTHER" id="PTHR24421">
    <property type="entry name" value="NITRATE/NITRITE SENSOR PROTEIN NARX-RELATED"/>
    <property type="match status" value="1"/>
</dbReference>
<dbReference type="EMBL" id="DTFV01000075">
    <property type="protein sequence ID" value="HGI30735.1"/>
    <property type="molecule type" value="Genomic_DNA"/>
</dbReference>
<organism evidence="10">
    <name type="scientific">Candidatus Caldatribacterium californiense</name>
    <dbReference type="NCBI Taxonomy" id="1454726"/>
    <lineage>
        <taxon>Bacteria</taxon>
        <taxon>Pseudomonadati</taxon>
        <taxon>Atribacterota</taxon>
        <taxon>Atribacteria</taxon>
        <taxon>Atribacterales</taxon>
        <taxon>Candidatus Caldatribacteriaceae</taxon>
        <taxon>Candidatus Caldatribacterium</taxon>
    </lineage>
</organism>
<evidence type="ECO:0000256" key="2">
    <source>
        <dbReference type="ARBA" id="ARBA00022475"/>
    </source>
</evidence>
<evidence type="ECO:0000256" key="7">
    <source>
        <dbReference type="ARBA" id="ARBA00023012"/>
    </source>
</evidence>
<keyword evidence="8" id="KW-0472">Membrane</keyword>
<name>A0A7V4DEK4_9BACT</name>
<evidence type="ECO:0000256" key="4">
    <source>
        <dbReference type="ARBA" id="ARBA00022692"/>
    </source>
</evidence>